<dbReference type="EMBL" id="JAPHNI010001287">
    <property type="protein sequence ID" value="KAJ8106049.1"/>
    <property type="molecule type" value="Genomic_DNA"/>
</dbReference>
<dbReference type="Proteomes" id="UP001153331">
    <property type="component" value="Unassembled WGS sequence"/>
</dbReference>
<protein>
    <submittedName>
        <fullName evidence="1">Uncharacterized protein</fullName>
    </submittedName>
</protein>
<keyword evidence="2" id="KW-1185">Reference proteome</keyword>
<accession>A0ACC2HTC9</accession>
<evidence type="ECO:0000313" key="1">
    <source>
        <dbReference type="EMBL" id="KAJ8106049.1"/>
    </source>
</evidence>
<comment type="caution">
    <text evidence="1">The sequence shown here is derived from an EMBL/GenBank/DDBJ whole genome shotgun (WGS) entry which is preliminary data.</text>
</comment>
<evidence type="ECO:0000313" key="2">
    <source>
        <dbReference type="Proteomes" id="UP001153331"/>
    </source>
</evidence>
<name>A0ACC2HTC9_9PLEO</name>
<sequence length="1162" mass="126908">MALSARSAARALRAAKPSAVRPFASVQACSYSSSSEPTLKETFERVLPAKRELLKKVKAQADKKLGEVKVENALGGMRGLKAMVWEGSVLDANEGIRFHGKTIKDCQKELPKGTSGTEMLPEAMFWLLLTGEVPSVSQTRALSRELAEKAQIPKFVSQMLDNFPKDLHPMTQFACAVSALNYESKFAKAYEKGINKADYWEPTFDDSISLLAKLPTIAAKIYQNAYRGGGALPNEVDLEQDWSYNFAAMLGKPGKENEGFQDLLRLYLALHGDHEGGNVSAHATHLVGSALSDPFLSYSAGLQGLAGPLHGLAAQEVLRFILDMQKAVGEKFTEGDVNKYLWSVLKSGRVIPGYGHAVLRKPDPRFQALMDFADARPEVAADPVYQLVKKNSEVAPGVLTEHGKTKNPFPNVDSSSGVLFHHYGFKETLYYTATFGVSRGLGPLAQLIWDRALGLPIERPKSINLQGILDQSQTELDARAAPYHPIVSHHRPPELSLQYTMAPYESHQLRRGKYARLDAPTDDDLEPTPTRFSSESNATLEDLEEHDPLAFDSKLKRKKSAGDLKVRKASFKDAEAAITSPNARKKFTPGRCCCWLLTFVAATVLLLAVGGIWAYKVSVPLDGLSPPWYPAPKGGADPAWEESYKKAAELVKQMTLVEKVNITTGTGWSMDMCVGNNGAVPRLQFPQLCLQDGPLGIRFADNITAFPAGVTVGATWNKELMYQRGKAHAVEARLKGVNVLLGPAMGPIGRLPAGGRNWEGFGSDPVLQGIAAAETIKGIQDQGVMATAKHWLGNEQEHFRQAWEWGVPNALSSNIDDRALHEIYAWPFADSVKAGVVSVMCSYNQVNSSYACANSKLLNGVLKDELGFQGFVQSDWLAQRSGVASALAGLDMTMPGDGLRWAKGDSLWGAKLTQAVLNGSVPIDRLDDMATRVVASWYQVGQDKWSNDGPNFSSWTNDEIGKLHEGSPSDKTTGVVNKFVNAQGNHKDVVRKIAAEGTVLVKNEDSVLPLSRDGHKAGSQTKRLSKLRVGVFGEDARLPHDGINKCPDQSCNEGTLASGWGSGAVDFPYLVDPMSAIRDAFNKDEVYVTDWLENKLPKQKEIVEDQDICIVFVNSDAGEGYLKWENVRGDRNDLSIQKGGVQLVKDVAKDCGRGNGVRQRDR</sequence>
<organism evidence="1 2">
    <name type="scientific">Boeremia exigua</name>
    <dbReference type="NCBI Taxonomy" id="749465"/>
    <lineage>
        <taxon>Eukaryota</taxon>
        <taxon>Fungi</taxon>
        <taxon>Dikarya</taxon>
        <taxon>Ascomycota</taxon>
        <taxon>Pezizomycotina</taxon>
        <taxon>Dothideomycetes</taxon>
        <taxon>Pleosporomycetidae</taxon>
        <taxon>Pleosporales</taxon>
        <taxon>Pleosporineae</taxon>
        <taxon>Didymellaceae</taxon>
        <taxon>Boeremia</taxon>
    </lineage>
</organism>
<proteinExistence type="predicted"/>
<reference evidence="1" key="1">
    <citation type="submission" date="2022-11" db="EMBL/GenBank/DDBJ databases">
        <title>Genome Sequence of Boeremia exigua.</title>
        <authorList>
            <person name="Buettner E."/>
        </authorList>
    </citation>
    <scope>NUCLEOTIDE SEQUENCE</scope>
    <source>
        <strain evidence="1">CU02</strain>
    </source>
</reference>
<gene>
    <name evidence="1" type="ORF">OPT61_g9799</name>
</gene>